<dbReference type="InterPro" id="IPR002305">
    <property type="entry name" value="aa-tRNA-synth_Ic"/>
</dbReference>
<reference evidence="14" key="1">
    <citation type="submission" date="2021-03" db="EMBL/GenBank/DDBJ databases">
        <title>Chromosome level genome of the anhydrobiotic midge Polypedilum vanderplanki.</title>
        <authorList>
            <person name="Yoshida Y."/>
            <person name="Kikawada T."/>
            <person name="Gusev O."/>
        </authorList>
    </citation>
    <scope>NUCLEOTIDE SEQUENCE</scope>
    <source>
        <strain evidence="14">NIAS01</strain>
        <tissue evidence="14">Whole body or cell culture</tissue>
    </source>
</reference>
<gene>
    <name evidence="14" type="ORF">PVAND_003970</name>
</gene>
<comment type="function">
    <text evidence="1">Catalyzes the attachment of tyrosine to tRNA(Tyr) in a two-step reaction: tyrosine is first activated by ATP to form Tyr-AMP and then transferred to the acceptor end of tRNA(Tyr).</text>
</comment>
<dbReference type="Gene3D" id="3.40.50.620">
    <property type="entry name" value="HUPs"/>
    <property type="match status" value="1"/>
</dbReference>
<evidence type="ECO:0000313" key="15">
    <source>
        <dbReference type="Proteomes" id="UP001107558"/>
    </source>
</evidence>
<dbReference type="FunFam" id="3.40.50.620:FF:000107">
    <property type="entry name" value="Tyrosine--tRNA ligase"/>
    <property type="match status" value="1"/>
</dbReference>
<keyword evidence="7 13" id="KW-0067">ATP-binding</keyword>
<dbReference type="CDD" id="cd00805">
    <property type="entry name" value="TyrRS_core"/>
    <property type="match status" value="1"/>
</dbReference>
<dbReference type="FunFam" id="3.10.290.10:FF:000017">
    <property type="entry name" value="Tyrosine--tRNA ligase"/>
    <property type="match status" value="1"/>
</dbReference>
<dbReference type="AlphaFoldDB" id="A0A9J6BXM4"/>
<evidence type="ECO:0000256" key="8">
    <source>
        <dbReference type="ARBA" id="ARBA00022917"/>
    </source>
</evidence>
<keyword evidence="15" id="KW-1185">Reference proteome</keyword>
<dbReference type="InterPro" id="IPR014729">
    <property type="entry name" value="Rossmann-like_a/b/a_fold"/>
</dbReference>
<dbReference type="GO" id="GO:0004831">
    <property type="term" value="F:tyrosine-tRNA ligase activity"/>
    <property type="evidence" value="ECO:0007669"/>
    <property type="project" value="UniProtKB-EC"/>
</dbReference>
<dbReference type="EC" id="6.1.1.1" evidence="13"/>
<keyword evidence="10" id="KW-0496">Mitochondrion</keyword>
<keyword evidence="9" id="KW-0809">Transit peptide</keyword>
<dbReference type="InterPro" id="IPR002307">
    <property type="entry name" value="Tyr-tRNA-ligase"/>
</dbReference>
<dbReference type="GO" id="GO:0005829">
    <property type="term" value="C:cytosol"/>
    <property type="evidence" value="ECO:0007669"/>
    <property type="project" value="TreeGrafter"/>
</dbReference>
<protein>
    <recommendedName>
        <fullName evidence="13">Tyrosine--tRNA ligase</fullName>
        <ecNumber evidence="13">6.1.1.1</ecNumber>
    </recommendedName>
    <alternativeName>
        <fullName evidence="13">Tyrosyl-tRNA synthetase</fullName>
    </alternativeName>
</protein>
<dbReference type="InterPro" id="IPR036986">
    <property type="entry name" value="S4_RNA-bd_sf"/>
</dbReference>
<comment type="similarity">
    <text evidence="3 13">Belongs to the class-I aminoacyl-tRNA synthetase family.</text>
</comment>
<dbReference type="Gene3D" id="1.10.240.10">
    <property type="entry name" value="Tyrosyl-Transfer RNA Synthetase"/>
    <property type="match status" value="1"/>
</dbReference>
<dbReference type="InterPro" id="IPR001412">
    <property type="entry name" value="aa-tRNA-synth_I_CS"/>
</dbReference>
<evidence type="ECO:0000256" key="10">
    <source>
        <dbReference type="ARBA" id="ARBA00023128"/>
    </source>
</evidence>
<comment type="subcellular location">
    <subcellularLocation>
        <location evidence="2">Mitochondrion matrix</location>
    </subcellularLocation>
</comment>
<dbReference type="NCBIfam" id="TIGR00234">
    <property type="entry name" value="tyrS"/>
    <property type="match status" value="1"/>
</dbReference>
<comment type="caution">
    <text evidence="14">The sequence shown here is derived from an EMBL/GenBank/DDBJ whole genome shotgun (WGS) entry which is preliminary data.</text>
</comment>
<evidence type="ECO:0000256" key="4">
    <source>
        <dbReference type="ARBA" id="ARBA00011738"/>
    </source>
</evidence>
<dbReference type="SUPFAM" id="SSF52374">
    <property type="entry name" value="Nucleotidylyl transferase"/>
    <property type="match status" value="1"/>
</dbReference>
<evidence type="ECO:0000256" key="9">
    <source>
        <dbReference type="ARBA" id="ARBA00022946"/>
    </source>
</evidence>
<dbReference type="OrthoDB" id="337870at2759"/>
<evidence type="ECO:0000256" key="2">
    <source>
        <dbReference type="ARBA" id="ARBA00004305"/>
    </source>
</evidence>
<dbReference type="Pfam" id="PF00579">
    <property type="entry name" value="tRNA-synt_1b"/>
    <property type="match status" value="1"/>
</dbReference>
<evidence type="ECO:0000256" key="1">
    <source>
        <dbReference type="ARBA" id="ARBA00002025"/>
    </source>
</evidence>
<keyword evidence="11 13" id="KW-0030">Aminoacyl-tRNA synthetase</keyword>
<dbReference type="GO" id="GO:0005759">
    <property type="term" value="C:mitochondrial matrix"/>
    <property type="evidence" value="ECO:0007669"/>
    <property type="project" value="UniProtKB-SubCell"/>
</dbReference>
<sequence>MLRRFQKNILTNYIQSRSYYNLLRLKSRGVFQEVFPHEAEGKIQAELGKSEQTIYAGFDPTSDSLHVGNLLVIIGLLHAQRGQHRTIALIGGATGKIGDPSGRSKERNLLENNVIDHNLKSISIQIKKIFDNHREYFWEKQNQKKEELKELLIVNNADWYSDISFIDFISKVGRHFRLGQMLSRASVRSRLESEEGMSFTEFTYQVFQAYDWLQLFQKYNCRYQMGGLDQMGNLMTGCEFITRVLKKQAYGITLPIITNEEGNKFGKSAGNAVWLDANKTSEFGFYQFFLRQPDTEAEKLFKLFSLLRTNEVFDQIDKHKRAPELRGLQIALADQLTLLIHGEKGLEKAKKISNALYNGDVHALGSMNKNEVQEVFSGAPYKELILEPGMTILNIGMRVGCFKHENDAKRIISAGGFYINMKRSNNPSEILTPNVHILPNDITLIRVGKRNFYIIKWV</sequence>
<dbReference type="FunFam" id="1.10.240.10:FF:000001">
    <property type="entry name" value="Tyrosine--tRNA ligase"/>
    <property type="match status" value="1"/>
</dbReference>
<evidence type="ECO:0000256" key="6">
    <source>
        <dbReference type="ARBA" id="ARBA00022741"/>
    </source>
</evidence>
<dbReference type="GO" id="GO:0003723">
    <property type="term" value="F:RNA binding"/>
    <property type="evidence" value="ECO:0007669"/>
    <property type="project" value="InterPro"/>
</dbReference>
<dbReference type="GO" id="GO:0006437">
    <property type="term" value="P:tyrosyl-tRNA aminoacylation"/>
    <property type="evidence" value="ECO:0007669"/>
    <property type="project" value="InterPro"/>
</dbReference>
<comment type="subunit">
    <text evidence="4">Homodimer.</text>
</comment>
<evidence type="ECO:0000256" key="13">
    <source>
        <dbReference type="RuleBase" id="RU361234"/>
    </source>
</evidence>
<name>A0A9J6BXM4_POLVA</name>
<evidence type="ECO:0000256" key="5">
    <source>
        <dbReference type="ARBA" id="ARBA00022598"/>
    </source>
</evidence>
<dbReference type="PANTHER" id="PTHR11766">
    <property type="entry name" value="TYROSYL-TRNA SYNTHETASE"/>
    <property type="match status" value="1"/>
</dbReference>
<keyword evidence="8 13" id="KW-0648">Protein biosynthesis</keyword>
<accession>A0A9J6BXM4</accession>
<dbReference type="PANTHER" id="PTHR11766:SF0">
    <property type="entry name" value="TYROSINE--TRNA LIGASE, MITOCHONDRIAL"/>
    <property type="match status" value="1"/>
</dbReference>
<proteinExistence type="inferred from homology"/>
<evidence type="ECO:0000256" key="11">
    <source>
        <dbReference type="ARBA" id="ARBA00023146"/>
    </source>
</evidence>
<dbReference type="GO" id="GO:0005524">
    <property type="term" value="F:ATP binding"/>
    <property type="evidence" value="ECO:0007669"/>
    <property type="project" value="UniProtKB-KW"/>
</dbReference>
<dbReference type="EMBL" id="JADBJN010000003">
    <property type="protein sequence ID" value="KAG5673974.1"/>
    <property type="molecule type" value="Genomic_DNA"/>
</dbReference>
<dbReference type="PRINTS" id="PR01040">
    <property type="entry name" value="TRNASYNTHTYR"/>
</dbReference>
<keyword evidence="6 13" id="KW-0547">Nucleotide-binding</keyword>
<dbReference type="PROSITE" id="PS00178">
    <property type="entry name" value="AA_TRNA_LIGASE_I"/>
    <property type="match status" value="1"/>
</dbReference>
<evidence type="ECO:0000256" key="7">
    <source>
        <dbReference type="ARBA" id="ARBA00022840"/>
    </source>
</evidence>
<dbReference type="SUPFAM" id="SSF55174">
    <property type="entry name" value="Alpha-L RNA-binding motif"/>
    <property type="match status" value="1"/>
</dbReference>
<dbReference type="InterPro" id="IPR024088">
    <property type="entry name" value="Tyr-tRNA-ligase_bac-type"/>
</dbReference>
<evidence type="ECO:0000256" key="3">
    <source>
        <dbReference type="ARBA" id="ARBA00005594"/>
    </source>
</evidence>
<organism evidence="14 15">
    <name type="scientific">Polypedilum vanderplanki</name>
    <name type="common">Sleeping chironomid midge</name>
    <dbReference type="NCBI Taxonomy" id="319348"/>
    <lineage>
        <taxon>Eukaryota</taxon>
        <taxon>Metazoa</taxon>
        <taxon>Ecdysozoa</taxon>
        <taxon>Arthropoda</taxon>
        <taxon>Hexapoda</taxon>
        <taxon>Insecta</taxon>
        <taxon>Pterygota</taxon>
        <taxon>Neoptera</taxon>
        <taxon>Endopterygota</taxon>
        <taxon>Diptera</taxon>
        <taxon>Nematocera</taxon>
        <taxon>Chironomoidea</taxon>
        <taxon>Chironomidae</taxon>
        <taxon>Chironominae</taxon>
        <taxon>Polypedilum</taxon>
        <taxon>Polypedilum</taxon>
    </lineage>
</organism>
<dbReference type="Gene3D" id="3.10.290.10">
    <property type="entry name" value="RNA-binding S4 domain"/>
    <property type="match status" value="1"/>
</dbReference>
<keyword evidence="5 13" id="KW-0436">Ligase</keyword>
<evidence type="ECO:0000313" key="14">
    <source>
        <dbReference type="EMBL" id="KAG5673974.1"/>
    </source>
</evidence>
<dbReference type="Proteomes" id="UP001107558">
    <property type="component" value="Chromosome 3"/>
</dbReference>
<comment type="catalytic activity">
    <reaction evidence="12 13">
        <text>tRNA(Tyr) + L-tyrosine + ATP = L-tyrosyl-tRNA(Tyr) + AMP + diphosphate + H(+)</text>
        <dbReference type="Rhea" id="RHEA:10220"/>
        <dbReference type="Rhea" id="RHEA-COMP:9706"/>
        <dbReference type="Rhea" id="RHEA-COMP:9707"/>
        <dbReference type="ChEBI" id="CHEBI:15378"/>
        <dbReference type="ChEBI" id="CHEBI:30616"/>
        <dbReference type="ChEBI" id="CHEBI:33019"/>
        <dbReference type="ChEBI" id="CHEBI:58315"/>
        <dbReference type="ChEBI" id="CHEBI:78442"/>
        <dbReference type="ChEBI" id="CHEBI:78536"/>
        <dbReference type="ChEBI" id="CHEBI:456215"/>
        <dbReference type="EC" id="6.1.1.1"/>
    </reaction>
</comment>
<evidence type="ECO:0000256" key="12">
    <source>
        <dbReference type="ARBA" id="ARBA00048248"/>
    </source>
</evidence>